<evidence type="ECO:0000256" key="1">
    <source>
        <dbReference type="SAM" id="MobiDB-lite"/>
    </source>
</evidence>
<dbReference type="Pfam" id="PF13768">
    <property type="entry name" value="VWA_3"/>
    <property type="match status" value="1"/>
</dbReference>
<gene>
    <name evidence="3" type="ORF">LJ657_41030</name>
</gene>
<name>A0A9Q3VYI7_9ACTN</name>
<dbReference type="InterPro" id="IPR036465">
    <property type="entry name" value="vWFA_dom_sf"/>
</dbReference>
<keyword evidence="4" id="KW-1185">Reference proteome</keyword>
<feature type="region of interest" description="Disordered" evidence="1">
    <location>
        <begin position="437"/>
        <end position="456"/>
    </location>
</feature>
<feature type="region of interest" description="Disordered" evidence="1">
    <location>
        <begin position="326"/>
        <end position="350"/>
    </location>
</feature>
<dbReference type="AlphaFoldDB" id="A0A9Q3VYI7"/>
<protein>
    <recommendedName>
        <fullName evidence="2">VWFA domain-containing protein</fullName>
    </recommendedName>
</protein>
<dbReference type="RefSeq" id="WP_232654791.1">
    <property type="nucleotide sequence ID" value="NZ_JAJSBI010000033.1"/>
</dbReference>
<dbReference type="Proteomes" id="UP001108029">
    <property type="component" value="Unassembled WGS sequence"/>
</dbReference>
<evidence type="ECO:0000313" key="3">
    <source>
        <dbReference type="EMBL" id="MCD9879845.1"/>
    </source>
</evidence>
<evidence type="ECO:0000259" key="2">
    <source>
        <dbReference type="Pfam" id="PF13768"/>
    </source>
</evidence>
<dbReference type="SUPFAM" id="SSF53300">
    <property type="entry name" value="vWA-like"/>
    <property type="match status" value="1"/>
</dbReference>
<evidence type="ECO:0000313" key="4">
    <source>
        <dbReference type="Proteomes" id="UP001108029"/>
    </source>
</evidence>
<dbReference type="Gene3D" id="1.20.120.1690">
    <property type="match status" value="1"/>
</dbReference>
<accession>A0A9Q3VYI7</accession>
<sequence>MPYDTTLFVHVDEPDLVPDKRVPGASVKLLAQLKVAVFDQARGEHADPGQLALIIALDVADHRRERMVAAVRDALTAMPSGASFAVVTAGAERGGGPVRYYPAGPGSWAPADRQHRISAAFAMGAAPLAADGVPRSFGYDGWLAEARRLFAGCDRTLCRLLLVTDGSTGYEDASLTAQLAACGAEFSCEVIAVGNDWDYQPLERIAGRLRGTADAAGPDFAAALAAAVRRACRRAVPALPLEVTVRPGVRIESFVQFTPEHLELAADPPSGPYRHVFPTLPWDPAGVTSEFLLALRADGAGDRLGEELQFAMVSLGSLHEAVTARWRDPRLPPAPTASRTNDETTGESSRLLDSRHRMIMHFRRGLEALRGGQRAAAESHLGQAAAGAHQLAEGWMLNEIGGWGDIHDAAAGSVSVRLPADAHRVSVALLRLGARSASRGTSRTAGRQRPAGPCPACAEPAVPGALHCVRCGEELS</sequence>
<dbReference type="Gene3D" id="2.60.40.3670">
    <property type="match status" value="1"/>
</dbReference>
<dbReference type="InterPro" id="IPR002035">
    <property type="entry name" value="VWF_A"/>
</dbReference>
<proteinExistence type="predicted"/>
<dbReference type="EMBL" id="JAJSBI010000033">
    <property type="protein sequence ID" value="MCD9879845.1"/>
    <property type="molecule type" value="Genomic_DNA"/>
</dbReference>
<dbReference type="Gene3D" id="3.40.50.410">
    <property type="entry name" value="von Willebrand factor, type A domain"/>
    <property type="match status" value="1"/>
</dbReference>
<organism evidence="3 4">
    <name type="scientific">Streptomyces guryensis</name>
    <dbReference type="NCBI Taxonomy" id="2886947"/>
    <lineage>
        <taxon>Bacteria</taxon>
        <taxon>Bacillati</taxon>
        <taxon>Actinomycetota</taxon>
        <taxon>Actinomycetes</taxon>
        <taxon>Kitasatosporales</taxon>
        <taxon>Streptomycetaceae</taxon>
        <taxon>Streptomyces</taxon>
    </lineage>
</organism>
<comment type="caution">
    <text evidence="3">The sequence shown here is derived from an EMBL/GenBank/DDBJ whole genome shotgun (WGS) entry which is preliminary data.</text>
</comment>
<feature type="domain" description="VWFA" evidence="2">
    <location>
        <begin position="52"/>
        <end position="213"/>
    </location>
</feature>
<reference evidence="3" key="1">
    <citation type="submission" date="2021-12" db="EMBL/GenBank/DDBJ databases">
        <authorList>
            <person name="Lee J.-H."/>
            <person name="Kim S.-B."/>
        </authorList>
    </citation>
    <scope>NUCLEOTIDE SEQUENCE</scope>
    <source>
        <strain evidence="3">NR30</strain>
    </source>
</reference>